<dbReference type="InterPro" id="IPR014858">
    <property type="entry name" value="BrxB"/>
</dbReference>
<proteinExistence type="predicted"/>
<organism evidence="1 2">
    <name type="scientific">Dyadobacter sandarakinus</name>
    <dbReference type="NCBI Taxonomy" id="2747268"/>
    <lineage>
        <taxon>Bacteria</taxon>
        <taxon>Pseudomonadati</taxon>
        <taxon>Bacteroidota</taxon>
        <taxon>Cytophagia</taxon>
        <taxon>Cytophagales</taxon>
        <taxon>Spirosomataceae</taxon>
        <taxon>Dyadobacter</taxon>
    </lineage>
</organism>
<dbReference type="RefSeq" id="WP_204660264.1">
    <property type="nucleotide sequence ID" value="NZ_CP056775.1"/>
</dbReference>
<sequence>MESVEHKFNTMLDELSRPSTNHYAGDKQIYYLTFPPDQALSVKRKTETLTKLAEFKGWTVHLVSIANVINDFFGNSPDREIWLDQEQYYDALTIASLFDDLGASVRSQRIIEQAILAKQAEVSHLKKALLLITDLECLHPYSRFGPIEQQLYSDILMPMVVLYPGQLTGSSLDFLSIYPPDGSYRSKHL</sequence>
<dbReference type="Pfam" id="PF08747">
    <property type="entry name" value="BrxB"/>
    <property type="match status" value="1"/>
</dbReference>
<reference evidence="1 2" key="1">
    <citation type="submission" date="2020-06" db="EMBL/GenBank/DDBJ databases">
        <title>Dyadobacter sandarakinus sp. nov., isolated from the soil of the Arctic Yellow River Station.</title>
        <authorList>
            <person name="Zhang Y."/>
            <person name="Peng F."/>
        </authorList>
    </citation>
    <scope>NUCLEOTIDE SEQUENCE [LARGE SCALE GENOMIC DNA]</scope>
    <source>
        <strain evidence="1 2">Q3-56</strain>
    </source>
</reference>
<accession>A0ABX7I1E1</accession>
<keyword evidence="2" id="KW-1185">Reference proteome</keyword>
<evidence type="ECO:0000313" key="2">
    <source>
        <dbReference type="Proteomes" id="UP000612680"/>
    </source>
</evidence>
<evidence type="ECO:0000313" key="1">
    <source>
        <dbReference type="EMBL" id="QRQ99502.1"/>
    </source>
</evidence>
<dbReference type="EMBL" id="CP056775">
    <property type="protein sequence ID" value="QRQ99502.1"/>
    <property type="molecule type" value="Genomic_DNA"/>
</dbReference>
<gene>
    <name evidence="1" type="ORF">HWI92_00525</name>
</gene>
<protein>
    <submittedName>
        <fullName evidence="1">DUF1788 domain-containing protein</fullName>
    </submittedName>
</protein>
<dbReference type="Proteomes" id="UP000612680">
    <property type="component" value="Chromosome"/>
</dbReference>
<name>A0ABX7I1E1_9BACT</name>